<sequence>MSLEGSQKLAEIQARGFRVGYERHPSGGWCANALYDDHIMYVGAGPTKEDALADLHWQVATRASRRAGVERAAS</sequence>
<protein>
    <submittedName>
        <fullName evidence="1">Uncharacterized protein</fullName>
    </submittedName>
</protein>
<accession>E4UAP9</accession>
<dbReference type="KEGG" id="opr:Ocepr_2380"/>
<dbReference type="Proteomes" id="UP000008722">
    <property type="component" value="Plasmid pOCEPR01"/>
</dbReference>
<evidence type="ECO:0000313" key="1">
    <source>
        <dbReference type="EMBL" id="ADR37828.1"/>
    </source>
</evidence>
<keyword evidence="2" id="KW-1185">Reference proteome</keyword>
<dbReference type="RefSeq" id="WP_013449807.1">
    <property type="nucleotide sequence ID" value="NC_014753.1"/>
</dbReference>
<gene>
    <name evidence="1" type="ordered locus">Ocepr_2380</name>
</gene>
<name>E4UAP9_OCEP5</name>
<reference evidence="2" key="1">
    <citation type="submission" date="2010-11" db="EMBL/GenBank/DDBJ databases">
        <title>The complete sequence of plasmid of Oceanithermus profundus DSM 14977.</title>
        <authorList>
            <consortium name="US DOE Joint Genome Institute (JGI-PGF)"/>
            <person name="Lucas S."/>
            <person name="Copeland A."/>
            <person name="Lapidus A."/>
            <person name="Bruce D."/>
            <person name="Goodwin L."/>
            <person name="Pitluck S."/>
            <person name="Kyrpides N."/>
            <person name="Mavromatis K."/>
            <person name="Pagani I."/>
            <person name="Ivanova N."/>
            <person name="Zhang X."/>
            <person name="Brettin T."/>
            <person name="Detter J.C."/>
            <person name="Tapia R."/>
            <person name="Han C."/>
            <person name="Land M."/>
            <person name="Hauser L."/>
            <person name="Markowitz V."/>
            <person name="Cheng J.-F."/>
            <person name="Hugenholtz P."/>
            <person name="Woyke T."/>
            <person name="Wu D."/>
            <person name="Tindall B."/>
            <person name="Faehnrich R."/>
            <person name="Brambilla E."/>
            <person name="Klenk H.-P."/>
            <person name="Eisen J.A."/>
        </authorList>
    </citation>
    <scope>NUCLEOTIDE SEQUENCE [LARGE SCALE GENOMIC DNA]</scope>
    <source>
        <strain evidence="2">DSM 14977 / NBRC 100410 / VKM B-2274 / 506</strain>
        <plasmid evidence="2">Plasmid pOCEPR01</plasmid>
    </source>
</reference>
<geneLocation type="plasmid" evidence="1 2">
    <name>pOCEPR01</name>
</geneLocation>
<proteinExistence type="predicted"/>
<reference evidence="1 2" key="2">
    <citation type="journal article" date="2011" name="Stand. Genomic Sci.">
        <title>Complete genome sequence of Oceanithermus profundus type strain (506).</title>
        <authorList>
            <person name="Pati A."/>
            <person name="Zhang X."/>
            <person name="Lapidus A."/>
            <person name="Nolan M."/>
            <person name="Lucas S."/>
            <person name="Del Rio T.G."/>
            <person name="Tice H."/>
            <person name="Cheng J.F."/>
            <person name="Tapia R."/>
            <person name="Han C."/>
            <person name="Goodwin L."/>
            <person name="Pitluck S."/>
            <person name="Liolios K."/>
            <person name="Pagani I."/>
            <person name="Ivanova N."/>
            <person name="Mavromatis K."/>
            <person name="Chen A."/>
            <person name="Palaniappan K."/>
            <person name="Hauser L."/>
            <person name="Jeffries C.D."/>
            <person name="Brambilla E.M."/>
            <person name="Rohl A."/>
            <person name="Mwirichia R."/>
            <person name="Rohde M."/>
            <person name="Tindall B.J."/>
            <person name="Sikorski J."/>
            <person name="Wirth R."/>
            <person name="Goker M."/>
            <person name="Woyke T."/>
            <person name="Detter J.C."/>
            <person name="Bristow J."/>
            <person name="Eisen J.A."/>
            <person name="Markowitz V."/>
            <person name="Hugenholtz P."/>
            <person name="Kyrpides N.C."/>
            <person name="Klenk H.P."/>
            <person name="Land M."/>
        </authorList>
    </citation>
    <scope>NUCLEOTIDE SEQUENCE [LARGE SCALE GENOMIC DNA]</scope>
    <source>
        <strain evidence="2">DSM 14977 / NBRC 100410 / VKM B-2274 / 506</strain>
        <plasmid evidence="2">Plasmid pOCEPR01</plasmid>
    </source>
</reference>
<evidence type="ECO:0000313" key="2">
    <source>
        <dbReference type="Proteomes" id="UP000008722"/>
    </source>
</evidence>
<dbReference type="AlphaFoldDB" id="E4UAP9"/>
<organism evidence="1 2">
    <name type="scientific">Oceanithermus profundus (strain DSM 14977 / NBRC 100410 / VKM B-2274 / 506)</name>
    <dbReference type="NCBI Taxonomy" id="670487"/>
    <lineage>
        <taxon>Bacteria</taxon>
        <taxon>Thermotogati</taxon>
        <taxon>Deinococcota</taxon>
        <taxon>Deinococci</taxon>
        <taxon>Thermales</taxon>
        <taxon>Thermaceae</taxon>
        <taxon>Oceanithermus</taxon>
    </lineage>
</organism>
<dbReference type="EMBL" id="CP002362">
    <property type="protein sequence ID" value="ADR37828.1"/>
    <property type="molecule type" value="Genomic_DNA"/>
</dbReference>
<dbReference type="HOGENOM" id="CLU_2684242_0_0_0"/>
<keyword evidence="1" id="KW-0614">Plasmid</keyword>